<dbReference type="AlphaFoldDB" id="A0A7I8CZ84"/>
<dbReference type="CDD" id="cd00761">
    <property type="entry name" value="Glyco_tranf_GTA_type"/>
    <property type="match status" value="1"/>
</dbReference>
<organism evidence="4 5">
    <name type="scientific">Solibaculum mannosilyticum</name>
    <dbReference type="NCBI Taxonomy" id="2780922"/>
    <lineage>
        <taxon>Bacteria</taxon>
        <taxon>Bacillati</taxon>
        <taxon>Bacillota</taxon>
        <taxon>Clostridia</taxon>
        <taxon>Eubacteriales</taxon>
        <taxon>Oscillospiraceae</taxon>
        <taxon>Solibaculum</taxon>
    </lineage>
</organism>
<dbReference type="RefSeq" id="WP_215533442.1">
    <property type="nucleotide sequence ID" value="NZ_AP023321.1"/>
</dbReference>
<keyword evidence="2" id="KW-0808">Transferase</keyword>
<evidence type="ECO:0000313" key="4">
    <source>
        <dbReference type="EMBL" id="BCI59800.1"/>
    </source>
</evidence>
<evidence type="ECO:0000256" key="1">
    <source>
        <dbReference type="ARBA" id="ARBA00022676"/>
    </source>
</evidence>
<protein>
    <recommendedName>
        <fullName evidence="3">Glycosyltransferase 2-like domain-containing protein</fullName>
    </recommendedName>
</protein>
<dbReference type="InterPro" id="IPR029044">
    <property type="entry name" value="Nucleotide-diphossugar_trans"/>
</dbReference>
<accession>A0A7I8CZ84</accession>
<sequence length="325" mass="38246">MPSISVIVPVYQTASYLKQCIDSILCQTFESFEVILINDGSKDDSGRILAEYETQFPEKIRVIEQENHGISYTRNRGIREAVGEYICFLDSDDWVADHYLEALFSAVSQWDADMAVCDYQETSDEKLGRVVSIPDFPRTCLKENPQLLFEVNSSPWNKIYRRSFLVKNKLWFPEGLKYEDAAFVLPAMVMAKKIVKVNETLLFYRIRQSGETMQVDKHVFDIFAILDQIYEVVMRHPDREALQDYLEFFSANRLTVYNLQQAYQKEAKLAMPFIDRSFAYLNEKFPLWKKNPHFRQDNSIVERWIKTSVFLTKCYVKMRRRMAKS</sequence>
<evidence type="ECO:0000313" key="5">
    <source>
        <dbReference type="Proteomes" id="UP000593890"/>
    </source>
</evidence>
<name>A0A7I8CZ84_9FIRM</name>
<evidence type="ECO:0000259" key="3">
    <source>
        <dbReference type="Pfam" id="PF00535"/>
    </source>
</evidence>
<dbReference type="InterPro" id="IPR001173">
    <property type="entry name" value="Glyco_trans_2-like"/>
</dbReference>
<dbReference type="Pfam" id="PF00535">
    <property type="entry name" value="Glycos_transf_2"/>
    <property type="match status" value="1"/>
</dbReference>
<dbReference type="Proteomes" id="UP000593890">
    <property type="component" value="Chromosome"/>
</dbReference>
<keyword evidence="1" id="KW-0328">Glycosyltransferase</keyword>
<reference evidence="5" key="1">
    <citation type="submission" date="2020-07" db="EMBL/GenBank/DDBJ databases">
        <title>Complete genome sequencing of Clostridia bacterium strain 12CBH8.</title>
        <authorList>
            <person name="Sakamoto M."/>
            <person name="Murakami T."/>
            <person name="Mori H."/>
        </authorList>
    </citation>
    <scope>NUCLEOTIDE SEQUENCE [LARGE SCALE GENOMIC DNA]</scope>
    <source>
        <strain evidence="5">12CBH8</strain>
    </source>
</reference>
<dbReference type="SUPFAM" id="SSF53448">
    <property type="entry name" value="Nucleotide-diphospho-sugar transferases"/>
    <property type="match status" value="1"/>
</dbReference>
<dbReference type="EMBL" id="AP023321">
    <property type="protein sequence ID" value="BCI59800.1"/>
    <property type="molecule type" value="Genomic_DNA"/>
</dbReference>
<keyword evidence="5" id="KW-1185">Reference proteome</keyword>
<dbReference type="PANTHER" id="PTHR22916">
    <property type="entry name" value="GLYCOSYLTRANSFERASE"/>
    <property type="match status" value="1"/>
</dbReference>
<feature type="domain" description="Glycosyltransferase 2-like" evidence="3">
    <location>
        <begin position="5"/>
        <end position="133"/>
    </location>
</feature>
<proteinExistence type="predicted"/>
<dbReference type="Gene3D" id="3.90.550.10">
    <property type="entry name" value="Spore Coat Polysaccharide Biosynthesis Protein SpsA, Chain A"/>
    <property type="match status" value="1"/>
</dbReference>
<evidence type="ECO:0000256" key="2">
    <source>
        <dbReference type="ARBA" id="ARBA00022679"/>
    </source>
</evidence>
<dbReference type="PANTHER" id="PTHR22916:SF51">
    <property type="entry name" value="GLYCOSYLTRANSFERASE EPSH-RELATED"/>
    <property type="match status" value="1"/>
</dbReference>
<dbReference type="GO" id="GO:0016757">
    <property type="term" value="F:glycosyltransferase activity"/>
    <property type="evidence" value="ECO:0007669"/>
    <property type="project" value="UniProtKB-KW"/>
</dbReference>
<dbReference type="KEGG" id="sman:C12CBH8_04390"/>
<gene>
    <name evidence="4" type="ORF">C12CBH8_04390</name>
</gene>